<sequence>MVILIGNFTTSKNHNQYVHSEMSSQYKNHIFLFIIVLLESSHSYFTFCEYLSMNQYLYSLDKKSISEFQSQDKMEALAALESGKVVFLPNYCFTLNQHEHMFTESILSPNRKNVSYDFQSRKLSGVCKHHSIEQANKVRQFMHRYAEFSRQLLESLLPSYQNELRLGRTSYRPAEIQGRKSSKLKDDTRLHVDSFPATPVNGQRILRVFCNINPEGKPRVWHLGEPFSQVLEQFSSKIPRYNALQARLLKLCKVTKTFRTPYDHAMLNLHNLMKLDDAYQTAVKKLRFDFPAQSTWLVYTDQVSHAALSGQFLLEQTFYLPVSAMKYAEFSPLRQLEKVKSLSLA</sequence>
<evidence type="ECO:0000313" key="2">
    <source>
        <dbReference type="Proteomes" id="UP000054997"/>
    </source>
</evidence>
<accession>A0A0W0VP62</accession>
<evidence type="ECO:0000313" key="1">
    <source>
        <dbReference type="EMBL" id="KTD21859.1"/>
    </source>
</evidence>
<organism evidence="1 2">
    <name type="scientific">Legionella londiniensis</name>
    <dbReference type="NCBI Taxonomy" id="45068"/>
    <lineage>
        <taxon>Bacteria</taxon>
        <taxon>Pseudomonadati</taxon>
        <taxon>Pseudomonadota</taxon>
        <taxon>Gammaproteobacteria</taxon>
        <taxon>Legionellales</taxon>
        <taxon>Legionellaceae</taxon>
        <taxon>Legionella</taxon>
    </lineage>
</organism>
<protein>
    <recommendedName>
        <fullName evidence="3">3-deoxy-D-manno-oct-2-ulosonic acid (Kdo) hydroxylase</fullName>
    </recommendedName>
</protein>
<name>A0A0W0VP62_9GAMM</name>
<keyword evidence="2" id="KW-1185">Reference proteome</keyword>
<dbReference type="Proteomes" id="UP000054997">
    <property type="component" value="Unassembled WGS sequence"/>
</dbReference>
<dbReference type="AlphaFoldDB" id="A0A0W0VP62"/>
<gene>
    <name evidence="1" type="ORF">Llon_1024</name>
</gene>
<dbReference type="Pfam" id="PF11004">
    <property type="entry name" value="Kdo_hydroxy"/>
    <property type="match status" value="1"/>
</dbReference>
<dbReference type="InterPro" id="IPR021266">
    <property type="entry name" value="Kdo_hydroxlase"/>
</dbReference>
<proteinExistence type="predicted"/>
<comment type="caution">
    <text evidence="1">The sequence shown here is derived from an EMBL/GenBank/DDBJ whole genome shotgun (WGS) entry which is preliminary data.</text>
</comment>
<dbReference type="PATRIC" id="fig|45068.5.peg.1108"/>
<dbReference type="EMBL" id="LNYK01000014">
    <property type="protein sequence ID" value="KTD21859.1"/>
    <property type="molecule type" value="Genomic_DNA"/>
</dbReference>
<reference evidence="1 2" key="1">
    <citation type="submission" date="2015-11" db="EMBL/GenBank/DDBJ databases">
        <title>Genomic analysis of 38 Legionella species identifies large and diverse effector repertoires.</title>
        <authorList>
            <person name="Burstein D."/>
            <person name="Amaro F."/>
            <person name="Zusman T."/>
            <person name="Lifshitz Z."/>
            <person name="Cohen O."/>
            <person name="Gilbert J.A."/>
            <person name="Pupko T."/>
            <person name="Shuman H.A."/>
            <person name="Segal G."/>
        </authorList>
    </citation>
    <scope>NUCLEOTIDE SEQUENCE [LARGE SCALE GENOMIC DNA]</scope>
    <source>
        <strain evidence="1 2">ATCC 49505</strain>
    </source>
</reference>
<evidence type="ECO:0008006" key="3">
    <source>
        <dbReference type="Google" id="ProtNLM"/>
    </source>
</evidence>